<organism evidence="1 2">
    <name type="scientific">Roseicyclus elongatus DSM 19469</name>
    <dbReference type="NCBI Taxonomy" id="1294273"/>
    <lineage>
        <taxon>Bacteria</taxon>
        <taxon>Pseudomonadati</taxon>
        <taxon>Pseudomonadota</taxon>
        <taxon>Alphaproteobacteria</taxon>
        <taxon>Rhodobacterales</taxon>
        <taxon>Roseobacteraceae</taxon>
        <taxon>Roseicyclus</taxon>
    </lineage>
</organism>
<accession>W8S368</accession>
<gene>
    <name evidence="1" type="ORF">roselon_02312</name>
</gene>
<keyword evidence="2" id="KW-1185">Reference proteome</keyword>
<sequence>MDRDPVRHMHTATPRAFAFDESGATAVDWAVLSAATLGVGLAVISATSSGLNSLSGDISTGLSAVMEVTESVLAAFDFETGIGTWLGGVVLDVPGFGNMLVLDGQDNAGGIGTYATIALDPNAAYAEITFDLAFVDSWDNENAYVYINGTAVALGTFTHLDHPQFGTGDVPPAMTELGGVTVTFGDPVATQGGYFDAGHAGHYVDYTQPVTLVIETGGASEIELGFGTTLNSSHTDESLGIDNIQVISTETP</sequence>
<dbReference type="EMBL" id="CP004372">
    <property type="protein sequence ID" value="AHM04647.1"/>
    <property type="molecule type" value="Genomic_DNA"/>
</dbReference>
<dbReference type="AlphaFoldDB" id="W8S368"/>
<proteinExistence type="predicted"/>
<dbReference type="KEGG" id="red:roselon_02312"/>
<evidence type="ECO:0000313" key="1">
    <source>
        <dbReference type="EMBL" id="AHM04647.1"/>
    </source>
</evidence>
<evidence type="ECO:0000313" key="2">
    <source>
        <dbReference type="Proteomes" id="UP000019593"/>
    </source>
</evidence>
<dbReference type="HOGENOM" id="CLU_1102157_0_0_5"/>
<dbReference type="Proteomes" id="UP000019593">
    <property type="component" value="Chromosome"/>
</dbReference>
<dbReference type="OrthoDB" id="5525128at2"/>
<reference evidence="1 2" key="1">
    <citation type="submission" date="2013-03" db="EMBL/GenBank/DDBJ databases">
        <authorList>
            <person name="Fiebig A."/>
            <person name="Goeker M."/>
            <person name="Klenk H.-P.P."/>
        </authorList>
    </citation>
    <scope>NUCLEOTIDE SEQUENCE [LARGE SCALE GENOMIC DNA]</scope>
    <source>
        <strain evidence="2">DSM 19469</strain>
    </source>
</reference>
<name>W8S368_9RHOB</name>
<protein>
    <submittedName>
        <fullName evidence="1">Uncharacterized protein</fullName>
    </submittedName>
</protein>
<dbReference type="eggNOG" id="ENOG502ZFQP">
    <property type="taxonomic scope" value="Bacteria"/>
</dbReference>